<dbReference type="Pfam" id="PF13091">
    <property type="entry name" value="PLDc_2"/>
    <property type="match status" value="2"/>
</dbReference>
<evidence type="ECO:0000256" key="1">
    <source>
        <dbReference type="ARBA" id="ARBA00000798"/>
    </source>
</evidence>
<dbReference type="GO" id="GO:0004630">
    <property type="term" value="F:phospholipase D activity"/>
    <property type="evidence" value="ECO:0007669"/>
    <property type="project" value="UniProtKB-EC"/>
</dbReference>
<dbReference type="InterPro" id="IPR051406">
    <property type="entry name" value="PLD_domain"/>
</dbReference>
<evidence type="ECO:0000259" key="7">
    <source>
        <dbReference type="PROSITE" id="PS50035"/>
    </source>
</evidence>
<keyword evidence="4" id="KW-0378">Hydrolase</keyword>
<dbReference type="RefSeq" id="WP_134189656.1">
    <property type="nucleotide sequence ID" value="NZ_JBHLUW010000027.1"/>
</dbReference>
<dbReference type="Proteomes" id="UP000295509">
    <property type="component" value="Unassembled WGS sequence"/>
</dbReference>
<keyword evidence="9" id="KW-1185">Reference proteome</keyword>
<evidence type="ECO:0000256" key="3">
    <source>
        <dbReference type="ARBA" id="ARBA00012027"/>
    </source>
</evidence>
<dbReference type="SMART" id="SM00155">
    <property type="entry name" value="PLDc"/>
    <property type="match status" value="2"/>
</dbReference>
<dbReference type="GO" id="GO:0016891">
    <property type="term" value="F:RNA endonuclease activity producing 5'-phosphomonoesters, hydrolytic mechanism"/>
    <property type="evidence" value="ECO:0007669"/>
    <property type="project" value="TreeGrafter"/>
</dbReference>
<gene>
    <name evidence="8" type="ORF">BX592_10172</name>
</gene>
<sequence>MSAPFVSEGNNARASFTLKLHRGESMVLIAMNWRNGEPPDNFVGWFISYLEPGGSKPFELKNRLGFDYRKGQPSEDLASTKVAPIQKFRWVHFPFHAENAGTFRYKVEPVFMDADGKLSYGEAQEADIDLGIDTYADELNVAFTRGFVSSQAFVDRYQKDDHTIDELIPDEPDDGLSFKPTHPDAAKALAWMGFEAQEAIIGLLDEAISDKTAKVDAIVYDFNVPEILAKLETLGPRLRIVIDDSKSTTGGHDRARSPESKAAARLKSAGAQVKRQHMGNLQHNKTVVVRGRSPAALCGSTNFSWRGLYVQANNAVVVRGEQAAEVFTQAFESYWSAASAKDFRKSPSATEPWESLDLPNIKAAATFSPHSKANAVLDTLSAYVSQYTKSNVLFALAFLWESKGSLREAITGLQARDDIFVYGMSDRALGGLDLKLANGHMAVVKPDYLVDKDTPLPFKAEPSSLSSDNSGTRLHHKFIVTDFDKPNARVYMGSFNFSPTADEDNGENLLVFEDQRVATAYMVEALRLFDHYEWRVARHKAKADGKPLVLKKPPRARGDEPWWKEDWTDKRKAADRLLFS</sequence>
<organism evidence="8 9">
    <name type="scientific">Paraburkholderia rhizosphaerae</name>
    <dbReference type="NCBI Taxonomy" id="480658"/>
    <lineage>
        <taxon>Bacteria</taxon>
        <taxon>Pseudomonadati</taxon>
        <taxon>Pseudomonadota</taxon>
        <taxon>Betaproteobacteria</taxon>
        <taxon>Burkholderiales</taxon>
        <taxon>Burkholderiaceae</taxon>
        <taxon>Paraburkholderia</taxon>
    </lineage>
</organism>
<reference evidence="8 9" key="1">
    <citation type="submission" date="2019-03" db="EMBL/GenBank/DDBJ databases">
        <title>Genomic Encyclopedia of Type Strains, Phase III (KMG-III): the genomes of soil and plant-associated and newly described type strains.</title>
        <authorList>
            <person name="Whitman W."/>
        </authorList>
    </citation>
    <scope>NUCLEOTIDE SEQUENCE [LARGE SCALE GENOMIC DNA]</scope>
    <source>
        <strain evidence="8 9">LMG 29544</strain>
    </source>
</reference>
<comment type="catalytic activity">
    <reaction evidence="1">
        <text>a 1,2-diacyl-sn-glycero-3-phosphocholine + H2O = a 1,2-diacyl-sn-glycero-3-phosphate + choline + H(+)</text>
        <dbReference type="Rhea" id="RHEA:14445"/>
        <dbReference type="ChEBI" id="CHEBI:15354"/>
        <dbReference type="ChEBI" id="CHEBI:15377"/>
        <dbReference type="ChEBI" id="CHEBI:15378"/>
        <dbReference type="ChEBI" id="CHEBI:57643"/>
        <dbReference type="ChEBI" id="CHEBI:58608"/>
        <dbReference type="EC" id="3.1.4.4"/>
    </reaction>
</comment>
<dbReference type="InterPro" id="IPR025202">
    <property type="entry name" value="PLD-like_dom"/>
</dbReference>
<keyword evidence="6" id="KW-0443">Lipid metabolism</keyword>
<evidence type="ECO:0000256" key="4">
    <source>
        <dbReference type="ARBA" id="ARBA00022801"/>
    </source>
</evidence>
<dbReference type="GO" id="GO:0016042">
    <property type="term" value="P:lipid catabolic process"/>
    <property type="evidence" value="ECO:0007669"/>
    <property type="project" value="UniProtKB-KW"/>
</dbReference>
<dbReference type="SUPFAM" id="SSF56024">
    <property type="entry name" value="Phospholipase D/nuclease"/>
    <property type="match status" value="2"/>
</dbReference>
<dbReference type="PROSITE" id="PS50035">
    <property type="entry name" value="PLD"/>
    <property type="match status" value="1"/>
</dbReference>
<dbReference type="PANTHER" id="PTHR43856">
    <property type="entry name" value="CARDIOLIPIN HYDROLASE"/>
    <property type="match status" value="1"/>
</dbReference>
<dbReference type="EC" id="3.1.4.4" evidence="3"/>
<evidence type="ECO:0000313" key="9">
    <source>
        <dbReference type="Proteomes" id="UP000295509"/>
    </source>
</evidence>
<dbReference type="Gene3D" id="3.30.870.10">
    <property type="entry name" value="Endonuclease Chain A"/>
    <property type="match status" value="2"/>
</dbReference>
<dbReference type="EMBL" id="SORE01000001">
    <property type="protein sequence ID" value="TDY54616.1"/>
    <property type="molecule type" value="Genomic_DNA"/>
</dbReference>
<evidence type="ECO:0000256" key="2">
    <source>
        <dbReference type="ARBA" id="ARBA00008664"/>
    </source>
</evidence>
<evidence type="ECO:0000256" key="5">
    <source>
        <dbReference type="ARBA" id="ARBA00022963"/>
    </source>
</evidence>
<proteinExistence type="inferred from homology"/>
<feature type="domain" description="PLD phosphodiesterase" evidence="7">
    <location>
        <begin position="470"/>
        <end position="501"/>
    </location>
</feature>
<dbReference type="AlphaFoldDB" id="A0A4R8M056"/>
<dbReference type="GO" id="GO:0006793">
    <property type="term" value="P:phosphorus metabolic process"/>
    <property type="evidence" value="ECO:0007669"/>
    <property type="project" value="UniProtKB-ARBA"/>
</dbReference>
<evidence type="ECO:0000313" key="8">
    <source>
        <dbReference type="EMBL" id="TDY54616.1"/>
    </source>
</evidence>
<name>A0A4R8M056_9BURK</name>
<dbReference type="CDD" id="cd09172">
    <property type="entry name" value="PLDc_Nuc_like_unchar1_1"/>
    <property type="match status" value="1"/>
</dbReference>
<dbReference type="InterPro" id="IPR001736">
    <property type="entry name" value="PLipase_D/transphosphatidylase"/>
</dbReference>
<comment type="caution">
    <text evidence="8">The sequence shown here is derived from an EMBL/GenBank/DDBJ whole genome shotgun (WGS) entry which is preliminary data.</text>
</comment>
<keyword evidence="5" id="KW-0442">Lipid degradation</keyword>
<evidence type="ECO:0000256" key="6">
    <source>
        <dbReference type="ARBA" id="ARBA00023098"/>
    </source>
</evidence>
<comment type="similarity">
    <text evidence="2">Belongs to the phospholipase D family.</text>
</comment>
<dbReference type="CDD" id="cd09173">
    <property type="entry name" value="PLDc_Nuc_like_unchar1_2"/>
    <property type="match status" value="1"/>
</dbReference>
<dbReference type="OrthoDB" id="9789376at2"/>
<accession>A0A4R8M056</accession>
<protein>
    <recommendedName>
        <fullName evidence="3">phospholipase D</fullName>
        <ecNumber evidence="3">3.1.4.4</ecNumber>
    </recommendedName>
</protein>
<dbReference type="PANTHER" id="PTHR43856:SF1">
    <property type="entry name" value="MITOCHONDRIAL CARDIOLIPIN HYDROLASE"/>
    <property type="match status" value="1"/>
</dbReference>